<evidence type="ECO:0000256" key="1">
    <source>
        <dbReference type="SAM" id="MobiDB-lite"/>
    </source>
</evidence>
<keyword evidence="2" id="KW-0732">Signal</keyword>
<dbReference type="EMBL" id="JMCC02000015">
    <property type="protein sequence ID" value="KIG18020.1"/>
    <property type="molecule type" value="Genomic_DNA"/>
</dbReference>
<comment type="caution">
    <text evidence="3">The sequence shown here is derived from an EMBL/GenBank/DDBJ whole genome shotgun (WGS) entry which is preliminary data.</text>
</comment>
<keyword evidence="3" id="KW-0449">Lipoprotein</keyword>
<evidence type="ECO:0000313" key="3">
    <source>
        <dbReference type="EMBL" id="KIG18020.1"/>
    </source>
</evidence>
<evidence type="ECO:0000313" key="4">
    <source>
        <dbReference type="Proteomes" id="UP000031599"/>
    </source>
</evidence>
<evidence type="ECO:0000256" key="2">
    <source>
        <dbReference type="SAM" id="SignalP"/>
    </source>
</evidence>
<proteinExistence type="predicted"/>
<feature type="signal peptide" evidence="2">
    <location>
        <begin position="1"/>
        <end position="28"/>
    </location>
</feature>
<dbReference type="PROSITE" id="PS51257">
    <property type="entry name" value="PROKAR_LIPOPROTEIN"/>
    <property type="match status" value="1"/>
</dbReference>
<sequence length="581" mass="63051">MDGSGRVRAMHRLSISLLLLVTACNAAASEHSPAEVEPGEDQVVPATRVAANASAYIPSQCYADTIDADGGVHNPCFACHHDGWRPNFVADGSVQLAYDLPDPALTNPWTNLRVDRSAAIAATDTAELLRYVRDSNYREGDALLLADRLATPPSAWDPNGDGVWSGYTPDAWFEFDQRGFDRSPDGTATGWRAYAFRPMPGAFFPTNGGSLGDALIRLPPVFRRNARGTESLEVYELNLAILEALITRADVVIDPTSERPLGVDLDGDGSLGTATRIRFQWAPLRGQTMRWVGAAGVAQDQGEIGLAAGLFPVGTELLHSVRYLDVTQTEQVVMAPRMKELRYARKRSALSYSELDEAAAEDAKQRIDFPDRVRDVIGQLERGVDNGIGWVYQGFIEDAGGQLRPQTVEETMFCVGCHSGVGATDDGIYSFGRKLGAQAPGRGWIHAAADHGYRVGDHTRADGLGEYATYLIHNGAGDDFRANQELLARFFDERGEPQREIIDALAQDVTPLLIPSPARALALDAAYRLVVQEQSFVLGRDAVLAPTPNLHTELAPAQPTGIEQPEPGPRDRRSRAVSPAL</sequence>
<reference evidence="3 4" key="1">
    <citation type="submission" date="2014-12" db="EMBL/GenBank/DDBJ databases">
        <title>Genome assembly of Enhygromyxa salina DSM 15201.</title>
        <authorList>
            <person name="Sharma G."/>
            <person name="Subramanian S."/>
        </authorList>
    </citation>
    <scope>NUCLEOTIDE SEQUENCE [LARGE SCALE GENOMIC DNA]</scope>
    <source>
        <strain evidence="3 4">DSM 15201</strain>
    </source>
</reference>
<feature type="chain" id="PRO_5002159548" evidence="2">
    <location>
        <begin position="29"/>
        <end position="581"/>
    </location>
</feature>
<name>A0A0C2D8S1_9BACT</name>
<accession>A0A0C2D8S1</accession>
<dbReference type="AlphaFoldDB" id="A0A0C2D8S1"/>
<gene>
    <name evidence="3" type="ORF">DB30_01907</name>
</gene>
<protein>
    <submittedName>
        <fullName evidence="3">Putative lipoprotein</fullName>
    </submittedName>
</protein>
<dbReference type="Proteomes" id="UP000031599">
    <property type="component" value="Unassembled WGS sequence"/>
</dbReference>
<organism evidence="3 4">
    <name type="scientific">Enhygromyxa salina</name>
    <dbReference type="NCBI Taxonomy" id="215803"/>
    <lineage>
        <taxon>Bacteria</taxon>
        <taxon>Pseudomonadati</taxon>
        <taxon>Myxococcota</taxon>
        <taxon>Polyangia</taxon>
        <taxon>Nannocystales</taxon>
        <taxon>Nannocystaceae</taxon>
        <taxon>Enhygromyxa</taxon>
    </lineage>
</organism>
<feature type="region of interest" description="Disordered" evidence="1">
    <location>
        <begin position="551"/>
        <end position="581"/>
    </location>
</feature>